<feature type="domain" description="Sucrose synthase N-terminal" evidence="12">
    <location>
        <begin position="9"/>
        <end position="123"/>
    </location>
</feature>
<feature type="region of interest" description="Disordered" evidence="9">
    <location>
        <begin position="827"/>
        <end position="849"/>
    </location>
</feature>
<dbReference type="Pfam" id="PF00534">
    <property type="entry name" value="Glycos_transf_1"/>
    <property type="match status" value="1"/>
</dbReference>
<dbReference type="InterPro" id="IPR056735">
    <property type="entry name" value="SUS_N"/>
</dbReference>
<dbReference type="Gene3D" id="1.20.120.1230">
    <property type="match status" value="1"/>
</dbReference>
<dbReference type="Pfam" id="PF24862">
    <property type="entry name" value="SUS_EPBD"/>
    <property type="match status" value="1"/>
</dbReference>
<name>A0A5H2QCD2_9ROSI</name>
<dbReference type="AlphaFoldDB" id="A0A5H2QCD2"/>
<dbReference type="Pfam" id="PF00862">
    <property type="entry name" value="GT-B_Sucrose_synth"/>
    <property type="match status" value="1"/>
</dbReference>
<dbReference type="NCBIfam" id="TIGR02470">
    <property type="entry name" value="sucr_synth"/>
    <property type="match status" value="1"/>
</dbReference>
<keyword evidence="4 7" id="KW-0328">Glycosyltransferase</keyword>
<dbReference type="FunFam" id="1.20.120.1230:FF:000001">
    <property type="entry name" value="Sucrose synthase"/>
    <property type="match status" value="1"/>
</dbReference>
<dbReference type="EC" id="2.4.1.13" evidence="3 7"/>
<sequence length="849" mass="95557">MASEKVLKRSDSIADNMPDALRQSRYHMKRCFARFVATGKRLMKLQQIMEEVEQSIEDKQERSKVLEGLLGYILTSTKEAAVVPPYVAFAVRPNPGFWEFVKVNAEDLSVDSITTSEYLKFKEMIFDENWANDENALEIDFGATDISTPRMALSSSIGNGAGFISRFMTSRLHGGCDSSKPLLDYLQALTHHGENLMINGTLDTVSKLQNSLVAAEVYLSALPKDTPFQNFEQRFKEWGFEKGWGSTAERVRETIRILSEALQAPDPEKLELLFGRLPTIFNIVIFSPHGYFGQSDVLGLPDTGGQVVYILDQVRALEEELLLRIKQQGLAVKPQILVVTRLIPDARGTKCNQELEPIVDTKHSHILRVPFVTENGVLRQWDATAKILELMECKPDLVIGNYSDGNLVASLMASKLGITQGTIAHALEKTKYEDSDAKWKDLDPKYHFSCQFTSDIISMNAADFIITSTYQEIAGSKDRPGQYESHTAFTMPGLYRVVSGINVFDPKFNIAAPGADQSVYFPYTERQRRLTSFSPAIEELLYSKVDNEEHIGYLADKKKPIIFSMARLDTVKNITGLTEWYGKNKRLRSLVNLVVVAGFFDPSKSKDREEIAEIKKMHALIEQYQLKGQIRWIAAQTDRYRNGELYRCIADSKGAFVQPALYEAFGLTVIEAMNCGLPTFATNQGGPAEIIVDGISGFHVDPNNGDESSNRIADFFEKCKIDVEHWNRMSKAGLQRIYECYTWKIYAKKVLNMGTIYGFWRQLNKEQKLAKQRYIHMFYNLQFRTLARNLPIPSEGPQQPTPAPVTAPKKPASMGISAPQQLISAAISKPQQQVPTSTIESQPTPRHVG</sequence>
<dbReference type="InterPro" id="IPR000368">
    <property type="entry name" value="Sucrose_synth_GT-B1"/>
</dbReference>
<dbReference type="GO" id="GO:0005985">
    <property type="term" value="P:sucrose metabolic process"/>
    <property type="evidence" value="ECO:0007669"/>
    <property type="project" value="InterPro"/>
</dbReference>
<dbReference type="Pfam" id="PF24861">
    <property type="entry name" value="SUS_N"/>
    <property type="match status" value="1"/>
</dbReference>
<evidence type="ECO:0000256" key="5">
    <source>
        <dbReference type="ARBA" id="ARBA00022679"/>
    </source>
</evidence>
<accession>A0A5H2QCD2</accession>
<evidence type="ECO:0000256" key="1">
    <source>
        <dbReference type="ARBA" id="ARBA00002595"/>
    </source>
</evidence>
<evidence type="ECO:0000313" key="14">
    <source>
        <dbReference type="EMBL" id="AYE19115.1"/>
    </source>
</evidence>
<keyword evidence="5 7" id="KW-0808">Transferase</keyword>
<feature type="region of interest" description="Disordered" evidence="9">
    <location>
        <begin position="790"/>
        <end position="815"/>
    </location>
</feature>
<comment type="catalytic activity">
    <reaction evidence="6 7">
        <text>an NDP-alpha-D-glucose + D-fructose = a ribonucleoside 5'-diphosphate + sucrose + H(+)</text>
        <dbReference type="Rhea" id="RHEA:16241"/>
        <dbReference type="ChEBI" id="CHEBI:15378"/>
        <dbReference type="ChEBI" id="CHEBI:17992"/>
        <dbReference type="ChEBI" id="CHEBI:37721"/>
        <dbReference type="ChEBI" id="CHEBI:57930"/>
        <dbReference type="ChEBI" id="CHEBI:76533"/>
        <dbReference type="EC" id="2.4.1.13"/>
    </reaction>
</comment>
<dbReference type="SUPFAM" id="SSF53756">
    <property type="entry name" value="UDP-Glycosyltransferase/glycogen phosphorylase"/>
    <property type="match status" value="1"/>
</dbReference>
<evidence type="ECO:0000259" key="13">
    <source>
        <dbReference type="Pfam" id="PF24862"/>
    </source>
</evidence>
<reference evidence="14" key="1">
    <citation type="submission" date="2017-11" db="EMBL/GenBank/DDBJ databases">
        <title>Genome-wide identification and expression profile analysis of birch sucrose synthase genes: investigation of possible roles in the regulation of wood formation.</title>
        <authorList>
            <person name="Li M."/>
            <person name="Huang H."/>
        </authorList>
    </citation>
    <scope>NUCLEOTIDE SEQUENCE</scope>
</reference>
<dbReference type="PANTHER" id="PTHR45839">
    <property type="match status" value="1"/>
</dbReference>
<dbReference type="FunFam" id="3.40.50.2000:FF:000006">
    <property type="entry name" value="Sucrose synthase"/>
    <property type="match status" value="1"/>
</dbReference>
<feature type="domain" description="Sucrose synthase first GT-B" evidence="11">
    <location>
        <begin position="269"/>
        <end position="542"/>
    </location>
</feature>
<dbReference type="Gene3D" id="3.40.50.2000">
    <property type="entry name" value="Glycogen Phosphorylase B"/>
    <property type="match status" value="2"/>
</dbReference>
<evidence type="ECO:0000256" key="3">
    <source>
        <dbReference type="ARBA" id="ARBA00012540"/>
    </source>
</evidence>
<protein>
    <recommendedName>
        <fullName evidence="3 7">Sucrose synthase</fullName>
        <ecNumber evidence="3 7">2.4.1.13</ecNumber>
    </recommendedName>
</protein>
<evidence type="ECO:0000259" key="11">
    <source>
        <dbReference type="Pfam" id="PF00862"/>
    </source>
</evidence>
<evidence type="ECO:0000256" key="2">
    <source>
        <dbReference type="ARBA" id="ARBA00005894"/>
    </source>
</evidence>
<dbReference type="PANTHER" id="PTHR45839:SF24">
    <property type="entry name" value="SUCROSE SYNTHASE 6"/>
    <property type="match status" value="1"/>
</dbReference>
<comment type="similarity">
    <text evidence="2 7">Belongs to the glycosyltransferase 1 family. Plant sucrose synthase subfamily.</text>
</comment>
<dbReference type="InterPro" id="IPR012820">
    <property type="entry name" value="Sucrose_synthase_pln/cyn"/>
</dbReference>
<keyword evidence="8" id="KW-0175">Coiled coil</keyword>
<proteinExistence type="evidence at transcript level"/>
<evidence type="ECO:0000259" key="12">
    <source>
        <dbReference type="Pfam" id="PF24861"/>
    </source>
</evidence>
<feature type="coiled-coil region" evidence="8">
    <location>
        <begin position="42"/>
        <end position="69"/>
    </location>
</feature>
<dbReference type="EMBL" id="MG566081">
    <property type="protein sequence ID" value="AYE19115.1"/>
    <property type="molecule type" value="mRNA"/>
</dbReference>
<evidence type="ECO:0000256" key="7">
    <source>
        <dbReference type="RuleBase" id="RU280817"/>
    </source>
</evidence>
<comment type="function">
    <text evidence="1 7">Sucrose-cleaving enzyme that provides UDP-glucose and fructose for various metabolic pathways.</text>
</comment>
<feature type="domain" description="Sucrose synthase EPBD" evidence="13">
    <location>
        <begin position="159"/>
        <end position="245"/>
    </location>
</feature>
<dbReference type="FunFam" id="3.10.450.330:FF:000001">
    <property type="entry name" value="Sucrose synthase"/>
    <property type="match status" value="1"/>
</dbReference>
<dbReference type="Gene3D" id="3.10.450.330">
    <property type="match status" value="1"/>
</dbReference>
<evidence type="ECO:0000256" key="6">
    <source>
        <dbReference type="ARBA" id="ARBA00049030"/>
    </source>
</evidence>
<organism evidence="14">
    <name type="scientific">Betula luminifera</name>
    <dbReference type="NCBI Taxonomy" id="312789"/>
    <lineage>
        <taxon>Eukaryota</taxon>
        <taxon>Viridiplantae</taxon>
        <taxon>Streptophyta</taxon>
        <taxon>Embryophyta</taxon>
        <taxon>Tracheophyta</taxon>
        <taxon>Spermatophyta</taxon>
        <taxon>Magnoliopsida</taxon>
        <taxon>eudicotyledons</taxon>
        <taxon>Gunneridae</taxon>
        <taxon>Pentapetalae</taxon>
        <taxon>rosids</taxon>
        <taxon>fabids</taxon>
        <taxon>Fagales</taxon>
        <taxon>Betulaceae</taxon>
        <taxon>Betula</taxon>
    </lineage>
</organism>
<dbReference type="InterPro" id="IPR056736">
    <property type="entry name" value="SUS_EPBD"/>
</dbReference>
<dbReference type="InterPro" id="IPR001296">
    <property type="entry name" value="Glyco_trans_1"/>
</dbReference>
<evidence type="ECO:0000256" key="8">
    <source>
        <dbReference type="SAM" id="Coils"/>
    </source>
</evidence>
<evidence type="ECO:0000259" key="10">
    <source>
        <dbReference type="Pfam" id="PF00534"/>
    </source>
</evidence>
<gene>
    <name evidence="14" type="primary">Sus4</name>
</gene>
<dbReference type="GO" id="GO:0016157">
    <property type="term" value="F:sucrose synthase activity"/>
    <property type="evidence" value="ECO:0007669"/>
    <property type="project" value="UniProtKB-UniRule"/>
</dbReference>
<feature type="domain" description="Glycosyl transferase family 1" evidence="10">
    <location>
        <begin position="549"/>
        <end position="733"/>
    </location>
</feature>
<evidence type="ECO:0000256" key="9">
    <source>
        <dbReference type="SAM" id="MobiDB-lite"/>
    </source>
</evidence>
<evidence type="ECO:0000256" key="4">
    <source>
        <dbReference type="ARBA" id="ARBA00022676"/>
    </source>
</evidence>